<keyword evidence="3 6" id="KW-1133">Transmembrane helix</keyword>
<dbReference type="GO" id="GO:0016020">
    <property type="term" value="C:membrane"/>
    <property type="evidence" value="ECO:0007669"/>
    <property type="project" value="UniProtKB-SubCell"/>
</dbReference>
<feature type="transmembrane region" description="Helical" evidence="6">
    <location>
        <begin position="174"/>
        <end position="196"/>
    </location>
</feature>
<comment type="subcellular location">
    <subcellularLocation>
        <location evidence="1">Membrane</location>
        <topology evidence="1">Multi-pass membrane protein</topology>
    </subcellularLocation>
</comment>
<reference evidence="8 9" key="1">
    <citation type="submission" date="2014-04" db="EMBL/GenBank/DDBJ databases">
        <authorList>
            <consortium name="DOE Joint Genome Institute"/>
            <person name="Kuo A."/>
            <person name="Martino E."/>
            <person name="Perotto S."/>
            <person name="Kohler A."/>
            <person name="Nagy L.G."/>
            <person name="Floudas D."/>
            <person name="Copeland A."/>
            <person name="Barry K.W."/>
            <person name="Cichocki N."/>
            <person name="Veneault-Fourrey C."/>
            <person name="LaButti K."/>
            <person name="Lindquist E.A."/>
            <person name="Lipzen A."/>
            <person name="Lundell T."/>
            <person name="Morin E."/>
            <person name="Murat C."/>
            <person name="Sun H."/>
            <person name="Tunlid A."/>
            <person name="Henrissat B."/>
            <person name="Grigoriev I.V."/>
            <person name="Hibbett D.S."/>
            <person name="Martin F."/>
            <person name="Nordberg H.P."/>
            <person name="Cantor M.N."/>
            <person name="Hua S.X."/>
        </authorList>
    </citation>
    <scope>NUCLEOTIDE SEQUENCE [LARGE SCALE GENOMIC DNA]</scope>
    <source>
        <strain evidence="8 9">Zn</strain>
    </source>
</reference>
<dbReference type="HOGENOM" id="CLU_028200_12_0_1"/>
<evidence type="ECO:0000256" key="5">
    <source>
        <dbReference type="ARBA" id="ARBA00038359"/>
    </source>
</evidence>
<evidence type="ECO:0000313" key="9">
    <source>
        <dbReference type="Proteomes" id="UP000054321"/>
    </source>
</evidence>
<sequence length="320" mass="35458">MAAMLSLTTQRAKADFALTIFYAAFAVCAVALRLFCRVLARKHLRPDDYTLLASLVFCLGMCASNIVEIVLGGMGRHVEDVPPDNMVIVLKNIIVFQIMWGVSLMFVKLSFLLFFSKIFSVGESQPVFKFAIAFVLLWGVGNVLSALLVCQPIAFNWDPTIPGGVCGNRPASYISVGILHIITDVMVLVIPIPYIWRLQMKISRKISVFIVFCMGFRCGPLAPLSVAMAYEVYSCCIISLVRVIELFQVTYDDITYSLVPGSYLTLLEPAFAIFIFASLPAMAPLADRISSLRARKSTSRGRDVNSLHTDDEFEIQPSKV</sequence>
<dbReference type="OrthoDB" id="5273647at2759"/>
<dbReference type="Proteomes" id="UP000054321">
    <property type="component" value="Unassembled WGS sequence"/>
</dbReference>
<organism evidence="8 9">
    <name type="scientific">Oidiodendron maius (strain Zn)</name>
    <dbReference type="NCBI Taxonomy" id="913774"/>
    <lineage>
        <taxon>Eukaryota</taxon>
        <taxon>Fungi</taxon>
        <taxon>Dikarya</taxon>
        <taxon>Ascomycota</taxon>
        <taxon>Pezizomycotina</taxon>
        <taxon>Leotiomycetes</taxon>
        <taxon>Leotiomycetes incertae sedis</taxon>
        <taxon>Myxotrichaceae</taxon>
        <taxon>Oidiodendron</taxon>
    </lineage>
</organism>
<feature type="domain" description="Rhodopsin" evidence="7">
    <location>
        <begin position="32"/>
        <end position="287"/>
    </location>
</feature>
<evidence type="ECO:0000256" key="6">
    <source>
        <dbReference type="SAM" id="Phobius"/>
    </source>
</evidence>
<keyword evidence="9" id="KW-1185">Reference proteome</keyword>
<feature type="transmembrane region" description="Helical" evidence="6">
    <location>
        <begin position="127"/>
        <end position="154"/>
    </location>
</feature>
<protein>
    <recommendedName>
        <fullName evidence="7">Rhodopsin domain-containing protein</fullName>
    </recommendedName>
</protein>
<keyword evidence="2 6" id="KW-0812">Transmembrane</keyword>
<gene>
    <name evidence="8" type="ORF">OIDMADRAFT_61637</name>
</gene>
<dbReference type="EMBL" id="KN832895">
    <property type="protein sequence ID" value="KIM93492.1"/>
    <property type="molecule type" value="Genomic_DNA"/>
</dbReference>
<dbReference type="InParanoid" id="A0A0C3CUT9"/>
<reference evidence="9" key="2">
    <citation type="submission" date="2015-01" db="EMBL/GenBank/DDBJ databases">
        <title>Evolutionary Origins and Diversification of the Mycorrhizal Mutualists.</title>
        <authorList>
            <consortium name="DOE Joint Genome Institute"/>
            <consortium name="Mycorrhizal Genomics Consortium"/>
            <person name="Kohler A."/>
            <person name="Kuo A."/>
            <person name="Nagy L.G."/>
            <person name="Floudas D."/>
            <person name="Copeland A."/>
            <person name="Barry K.W."/>
            <person name="Cichocki N."/>
            <person name="Veneault-Fourrey C."/>
            <person name="LaButti K."/>
            <person name="Lindquist E.A."/>
            <person name="Lipzen A."/>
            <person name="Lundell T."/>
            <person name="Morin E."/>
            <person name="Murat C."/>
            <person name="Riley R."/>
            <person name="Ohm R."/>
            <person name="Sun H."/>
            <person name="Tunlid A."/>
            <person name="Henrissat B."/>
            <person name="Grigoriev I.V."/>
            <person name="Hibbett D.S."/>
            <person name="Martin F."/>
        </authorList>
    </citation>
    <scope>NUCLEOTIDE SEQUENCE [LARGE SCALE GENOMIC DNA]</scope>
    <source>
        <strain evidence="9">Zn</strain>
    </source>
</reference>
<proteinExistence type="inferred from homology"/>
<evidence type="ECO:0000256" key="1">
    <source>
        <dbReference type="ARBA" id="ARBA00004141"/>
    </source>
</evidence>
<dbReference type="InterPro" id="IPR052337">
    <property type="entry name" value="SAT4-like"/>
</dbReference>
<accession>A0A0C3CUT9</accession>
<feature type="transmembrane region" description="Helical" evidence="6">
    <location>
        <begin position="266"/>
        <end position="286"/>
    </location>
</feature>
<name>A0A0C3CUT9_OIDMZ</name>
<comment type="similarity">
    <text evidence="5">Belongs to the SAT4 family.</text>
</comment>
<dbReference type="PANTHER" id="PTHR33048">
    <property type="entry name" value="PTH11-LIKE INTEGRAL MEMBRANE PROTEIN (AFU_ORTHOLOGUE AFUA_5G11245)"/>
    <property type="match status" value="1"/>
</dbReference>
<dbReference type="InterPro" id="IPR049326">
    <property type="entry name" value="Rhodopsin_dom_fungi"/>
</dbReference>
<feature type="transmembrane region" description="Helical" evidence="6">
    <location>
        <begin position="208"/>
        <end position="230"/>
    </location>
</feature>
<evidence type="ECO:0000256" key="3">
    <source>
        <dbReference type="ARBA" id="ARBA00022989"/>
    </source>
</evidence>
<dbReference type="PANTHER" id="PTHR33048:SF161">
    <property type="entry name" value="INTEGRAL MEMBRANE PROTEIN"/>
    <property type="match status" value="1"/>
</dbReference>
<evidence type="ECO:0000256" key="4">
    <source>
        <dbReference type="ARBA" id="ARBA00023136"/>
    </source>
</evidence>
<evidence type="ECO:0000313" key="8">
    <source>
        <dbReference type="EMBL" id="KIM93492.1"/>
    </source>
</evidence>
<dbReference type="Pfam" id="PF20684">
    <property type="entry name" value="Fung_rhodopsin"/>
    <property type="match status" value="1"/>
</dbReference>
<dbReference type="AlphaFoldDB" id="A0A0C3CUT9"/>
<keyword evidence="4 6" id="KW-0472">Membrane</keyword>
<feature type="transmembrane region" description="Helical" evidence="6">
    <location>
        <begin position="20"/>
        <end position="40"/>
    </location>
</feature>
<evidence type="ECO:0000259" key="7">
    <source>
        <dbReference type="Pfam" id="PF20684"/>
    </source>
</evidence>
<feature type="transmembrane region" description="Helical" evidence="6">
    <location>
        <begin position="52"/>
        <end position="74"/>
    </location>
</feature>
<evidence type="ECO:0000256" key="2">
    <source>
        <dbReference type="ARBA" id="ARBA00022692"/>
    </source>
</evidence>
<feature type="transmembrane region" description="Helical" evidence="6">
    <location>
        <begin position="94"/>
        <end position="115"/>
    </location>
</feature>